<dbReference type="Gene3D" id="1.10.1670.10">
    <property type="entry name" value="Helix-hairpin-Helix base-excision DNA repair enzymes (C-terminal)"/>
    <property type="match status" value="1"/>
</dbReference>
<dbReference type="InterPro" id="IPR012904">
    <property type="entry name" value="OGG_N"/>
</dbReference>
<dbReference type="InterPro" id="IPR023170">
    <property type="entry name" value="HhH_base_excis_C"/>
</dbReference>
<evidence type="ECO:0000256" key="9">
    <source>
        <dbReference type="ARBA" id="ARBA00044632"/>
    </source>
</evidence>
<evidence type="ECO:0000256" key="1">
    <source>
        <dbReference type="ARBA" id="ARBA00010679"/>
    </source>
</evidence>
<accession>A0A0M6WE65</accession>
<dbReference type="GO" id="GO:0140078">
    <property type="term" value="F:class I DNA-(apurinic or apyrimidinic site) endonuclease activity"/>
    <property type="evidence" value="ECO:0007669"/>
    <property type="project" value="UniProtKB-EC"/>
</dbReference>
<feature type="domain" description="HhH-GPD" evidence="10">
    <location>
        <begin position="113"/>
        <end position="267"/>
    </location>
</feature>
<dbReference type="EC" id="4.2.99.18" evidence="2"/>
<organism evidence="11 12">
    <name type="scientific">Agathobacter rectalis</name>
    <dbReference type="NCBI Taxonomy" id="39491"/>
    <lineage>
        <taxon>Bacteria</taxon>
        <taxon>Bacillati</taxon>
        <taxon>Bacillota</taxon>
        <taxon>Clostridia</taxon>
        <taxon>Lachnospirales</taxon>
        <taxon>Lachnospiraceae</taxon>
        <taxon>Agathobacter</taxon>
    </lineage>
</organism>
<keyword evidence="5" id="KW-0234">DNA repair</keyword>
<dbReference type="GO" id="GO:0008534">
    <property type="term" value="F:oxidized purine nucleobase lesion DNA N-glycosylase activity"/>
    <property type="evidence" value="ECO:0007669"/>
    <property type="project" value="InterPro"/>
</dbReference>
<protein>
    <recommendedName>
        <fullName evidence="2">DNA-(apurinic or apyrimidinic site) lyase</fullName>
        <ecNumber evidence="2">4.2.99.18</ecNumber>
    </recommendedName>
</protein>
<dbReference type="GO" id="GO:0006289">
    <property type="term" value="P:nucleotide-excision repair"/>
    <property type="evidence" value="ECO:0007669"/>
    <property type="project" value="InterPro"/>
</dbReference>
<dbReference type="RefSeq" id="WP_055061011.1">
    <property type="nucleotide sequence ID" value="NZ_CVRQ01000008.1"/>
</dbReference>
<dbReference type="SUPFAM" id="SSF48150">
    <property type="entry name" value="DNA-glycosylase"/>
    <property type="match status" value="1"/>
</dbReference>
<dbReference type="Pfam" id="PF07934">
    <property type="entry name" value="OGG_N"/>
    <property type="match status" value="1"/>
</dbReference>
<reference evidence="12" key="1">
    <citation type="submission" date="2015-05" db="EMBL/GenBank/DDBJ databases">
        <authorList>
            <consortium name="Pathogen Informatics"/>
        </authorList>
    </citation>
    <scope>NUCLEOTIDE SEQUENCE [LARGE SCALE GENOMIC DNA]</scope>
    <source>
        <strain evidence="12">T1-815</strain>
    </source>
</reference>
<evidence type="ECO:0000313" key="12">
    <source>
        <dbReference type="Proteomes" id="UP000049472"/>
    </source>
</evidence>
<keyword evidence="4" id="KW-0378">Hydrolase</keyword>
<dbReference type="Proteomes" id="UP000049472">
    <property type="component" value="Unassembled WGS sequence"/>
</dbReference>
<evidence type="ECO:0000313" key="11">
    <source>
        <dbReference type="EMBL" id="CRL33135.1"/>
    </source>
</evidence>
<keyword evidence="6" id="KW-0456">Lyase</keyword>
<name>A0A0M6WE65_9FIRM</name>
<keyword evidence="7" id="KW-0511">Multifunctional enzyme</keyword>
<dbReference type="SUPFAM" id="SSF55945">
    <property type="entry name" value="TATA-box binding protein-like"/>
    <property type="match status" value="1"/>
</dbReference>
<dbReference type="Gene3D" id="3.30.310.260">
    <property type="match status" value="1"/>
</dbReference>
<dbReference type="AlphaFoldDB" id="A0A0M6WE65"/>
<dbReference type="PANTHER" id="PTHR10242:SF2">
    <property type="entry name" value="N-GLYCOSYLASE_DNA LYASE"/>
    <property type="match status" value="1"/>
</dbReference>
<dbReference type="SMART" id="SM00478">
    <property type="entry name" value="ENDO3c"/>
    <property type="match status" value="1"/>
</dbReference>
<evidence type="ECO:0000256" key="2">
    <source>
        <dbReference type="ARBA" id="ARBA00012720"/>
    </source>
</evidence>
<evidence type="ECO:0000256" key="8">
    <source>
        <dbReference type="ARBA" id="ARBA00023295"/>
    </source>
</evidence>
<dbReference type="CDD" id="cd00056">
    <property type="entry name" value="ENDO3c"/>
    <property type="match status" value="1"/>
</dbReference>
<evidence type="ECO:0000259" key="10">
    <source>
        <dbReference type="SMART" id="SM00478"/>
    </source>
</evidence>
<keyword evidence="12" id="KW-1185">Reference proteome</keyword>
<dbReference type="EMBL" id="CVRQ01000008">
    <property type="protein sequence ID" value="CRL33135.1"/>
    <property type="molecule type" value="Genomic_DNA"/>
</dbReference>
<dbReference type="InterPro" id="IPR011257">
    <property type="entry name" value="DNA_glycosylase"/>
</dbReference>
<evidence type="ECO:0000256" key="6">
    <source>
        <dbReference type="ARBA" id="ARBA00023239"/>
    </source>
</evidence>
<dbReference type="InterPro" id="IPR003265">
    <property type="entry name" value="HhH-GPD_domain"/>
</dbReference>
<evidence type="ECO:0000256" key="5">
    <source>
        <dbReference type="ARBA" id="ARBA00023204"/>
    </source>
</evidence>
<gene>
    <name evidence="11" type="ORF">T1815_05111</name>
</gene>
<evidence type="ECO:0000256" key="4">
    <source>
        <dbReference type="ARBA" id="ARBA00022801"/>
    </source>
</evidence>
<sequence length="267" mass="31007">MYKTKIDNLDLKQIADSGQCFRWKNTGENEYTVVAFDRALRIRQDGNEFELDCDEADWNNIWKSYLDMDTDYAGIAKLIADGDDAHLKEAYAYGSGVRILRQDLWEMIVTFMISQNNNIKRITNSVDLLCRRCGHKIDGSAEGEELYTFPKPLEVPDEVFDDRSMGFGYRAPYLKEIYEYGANNPDWLDNLRKMSYDEAMESLLSRKGIGKKVANCICLFGLHHVDAFPIDTHVKQLLDKYYSDGFDFERYKGVAGIIQQYLFYFEL</sequence>
<evidence type="ECO:0000256" key="3">
    <source>
        <dbReference type="ARBA" id="ARBA00022763"/>
    </source>
</evidence>
<dbReference type="InterPro" id="IPR052054">
    <property type="entry name" value="Oxidative_DNA_repair_enzyme"/>
</dbReference>
<comment type="similarity">
    <text evidence="1">Belongs to the type-1 OGG1 family.</text>
</comment>
<dbReference type="Gene3D" id="1.10.340.30">
    <property type="entry name" value="Hypothetical protein, domain 2"/>
    <property type="match status" value="1"/>
</dbReference>
<keyword evidence="3" id="KW-0227">DNA damage</keyword>
<dbReference type="GO" id="GO:0006284">
    <property type="term" value="P:base-excision repair"/>
    <property type="evidence" value="ECO:0007669"/>
    <property type="project" value="InterPro"/>
</dbReference>
<proteinExistence type="inferred from homology"/>
<keyword evidence="8" id="KW-0326">Glycosidase</keyword>
<comment type="catalytic activity">
    <reaction evidence="9">
        <text>2'-deoxyribonucleotide-(2'-deoxyribose 5'-phosphate)-2'-deoxyribonucleotide-DNA = a 3'-end 2'-deoxyribonucleotide-(2,3-dehydro-2,3-deoxyribose 5'-phosphate)-DNA + a 5'-end 5'-phospho-2'-deoxyribonucleoside-DNA + H(+)</text>
        <dbReference type="Rhea" id="RHEA:66592"/>
        <dbReference type="Rhea" id="RHEA-COMP:13180"/>
        <dbReference type="Rhea" id="RHEA-COMP:16897"/>
        <dbReference type="Rhea" id="RHEA-COMP:17067"/>
        <dbReference type="ChEBI" id="CHEBI:15378"/>
        <dbReference type="ChEBI" id="CHEBI:136412"/>
        <dbReference type="ChEBI" id="CHEBI:157695"/>
        <dbReference type="ChEBI" id="CHEBI:167181"/>
        <dbReference type="EC" id="4.2.99.18"/>
    </reaction>
</comment>
<dbReference type="GO" id="GO:0003684">
    <property type="term" value="F:damaged DNA binding"/>
    <property type="evidence" value="ECO:0007669"/>
    <property type="project" value="InterPro"/>
</dbReference>
<evidence type="ECO:0000256" key="7">
    <source>
        <dbReference type="ARBA" id="ARBA00023268"/>
    </source>
</evidence>
<dbReference type="PANTHER" id="PTHR10242">
    <property type="entry name" value="8-OXOGUANINE DNA GLYCOSYLASE"/>
    <property type="match status" value="1"/>
</dbReference>